<organism evidence="1">
    <name type="scientific">Leviviridae sp</name>
    <dbReference type="NCBI Taxonomy" id="2027243"/>
    <lineage>
        <taxon>Viruses</taxon>
        <taxon>Riboviria</taxon>
        <taxon>Orthornavirae</taxon>
        <taxon>Lenarviricota</taxon>
        <taxon>Leviviricetes</taxon>
        <taxon>Norzivirales</taxon>
        <taxon>Fiersviridae</taxon>
    </lineage>
</organism>
<accession>A0A514D288</accession>
<name>A0A514D288_9VIRU</name>
<gene>
    <name evidence="1" type="ORF">H2RhizoLitter49740_000001</name>
</gene>
<proteinExistence type="predicted"/>
<dbReference type="EMBL" id="MN033593">
    <property type="protein sequence ID" value="QDH87732.1"/>
    <property type="molecule type" value="Genomic_RNA"/>
</dbReference>
<protein>
    <submittedName>
        <fullName evidence="1">Uncharacterized protein</fullName>
    </submittedName>
</protein>
<evidence type="ECO:0000313" key="1">
    <source>
        <dbReference type="EMBL" id="QDH87732.1"/>
    </source>
</evidence>
<sequence>MPHRQLLREEIIRLWHHARLMYGLDGNIFPGTLAKSKYWSTKYLLAKTIAMRALVDSLMKKPGD</sequence>
<reference evidence="1" key="1">
    <citation type="submission" date="2019-05" db="EMBL/GenBank/DDBJ databases">
        <title>Metatranscriptomic reconstruction reveals RNA viruses with the potential to shape carbon cycling in soil.</title>
        <authorList>
            <person name="Starr E.P."/>
            <person name="Nuccio E."/>
            <person name="Pett-Ridge J."/>
            <person name="Banfield J.F."/>
            <person name="Firestone M.K."/>
        </authorList>
    </citation>
    <scope>NUCLEOTIDE SEQUENCE</scope>
    <source>
        <strain evidence="1">H2_Rhizo_Litter_49_scaffold_740</strain>
    </source>
</reference>